<comment type="subcellular location">
    <subcellularLocation>
        <location evidence="1">Membrane</location>
        <topology evidence="1">Multi-pass membrane protein</topology>
    </subcellularLocation>
</comment>
<evidence type="ECO:0000256" key="9">
    <source>
        <dbReference type="SAM" id="Phobius"/>
    </source>
</evidence>
<evidence type="ECO:0000313" key="11">
    <source>
        <dbReference type="EMBL" id="KAJ4341408.1"/>
    </source>
</evidence>
<feature type="transmembrane region" description="Helical" evidence="9">
    <location>
        <begin position="458"/>
        <end position="476"/>
    </location>
</feature>
<feature type="transmembrane region" description="Helical" evidence="9">
    <location>
        <begin position="132"/>
        <end position="154"/>
    </location>
</feature>
<dbReference type="PRINTS" id="PR00171">
    <property type="entry name" value="SUGRTRNSPORT"/>
</dbReference>
<dbReference type="OrthoDB" id="6612291at2759"/>
<dbReference type="AlphaFoldDB" id="A0A9W8X573"/>
<feature type="transmembrane region" description="Helical" evidence="9">
    <location>
        <begin position="326"/>
        <end position="348"/>
    </location>
</feature>
<keyword evidence="6 9" id="KW-0472">Membrane</keyword>
<feature type="domain" description="Major facilitator superfamily (MFS) profile" evidence="10">
    <location>
        <begin position="28"/>
        <end position="480"/>
    </location>
</feature>
<dbReference type="InterPro" id="IPR036259">
    <property type="entry name" value="MFS_trans_sf"/>
</dbReference>
<evidence type="ECO:0000256" key="6">
    <source>
        <dbReference type="ARBA" id="ARBA00023136"/>
    </source>
</evidence>
<feature type="region of interest" description="Disordered" evidence="8">
    <location>
        <begin position="496"/>
        <end position="540"/>
    </location>
</feature>
<feature type="transmembrane region" description="Helical" evidence="9">
    <location>
        <begin position="197"/>
        <end position="219"/>
    </location>
</feature>
<keyword evidence="12" id="KW-1185">Reference proteome</keyword>
<keyword evidence="4 9" id="KW-0812">Transmembrane</keyword>
<comment type="similarity">
    <text evidence="2 7">Belongs to the major facilitator superfamily. Sugar transporter (TC 2.A.1.1) family.</text>
</comment>
<feature type="transmembrane region" description="Helical" evidence="9">
    <location>
        <begin position="81"/>
        <end position="101"/>
    </location>
</feature>
<dbReference type="InterPro" id="IPR003663">
    <property type="entry name" value="Sugar/inositol_transpt"/>
</dbReference>
<gene>
    <name evidence="11" type="ORF">N0V87_001798</name>
</gene>
<dbReference type="PANTHER" id="PTHR48022:SF6">
    <property type="entry name" value="MSTA PROTEIN-RELATED"/>
    <property type="match status" value="1"/>
</dbReference>
<evidence type="ECO:0000256" key="4">
    <source>
        <dbReference type="ARBA" id="ARBA00022692"/>
    </source>
</evidence>
<dbReference type="PANTHER" id="PTHR48022">
    <property type="entry name" value="PLASTIDIC GLUCOSE TRANSPORTER 4"/>
    <property type="match status" value="1"/>
</dbReference>
<protein>
    <recommendedName>
        <fullName evidence="10">Major facilitator superfamily (MFS) profile domain-containing protein</fullName>
    </recommendedName>
</protein>
<feature type="transmembrane region" description="Helical" evidence="9">
    <location>
        <begin position="166"/>
        <end position="185"/>
    </location>
</feature>
<dbReference type="SUPFAM" id="SSF103473">
    <property type="entry name" value="MFS general substrate transporter"/>
    <property type="match status" value="1"/>
</dbReference>
<proteinExistence type="inferred from homology"/>
<evidence type="ECO:0000256" key="8">
    <source>
        <dbReference type="SAM" id="MobiDB-lite"/>
    </source>
</evidence>
<keyword evidence="5 9" id="KW-1133">Transmembrane helix</keyword>
<feature type="transmembrane region" description="Helical" evidence="9">
    <location>
        <begin position="108"/>
        <end position="126"/>
    </location>
</feature>
<keyword evidence="3 7" id="KW-0813">Transport</keyword>
<name>A0A9W8X573_9PLEO</name>
<dbReference type="Gene3D" id="1.20.1250.20">
    <property type="entry name" value="MFS general substrate transporter like domains"/>
    <property type="match status" value="1"/>
</dbReference>
<evidence type="ECO:0000256" key="1">
    <source>
        <dbReference type="ARBA" id="ARBA00004141"/>
    </source>
</evidence>
<dbReference type="FunFam" id="1.20.1250.20:FF:000180">
    <property type="entry name" value="MFS monosaccharide transporter"/>
    <property type="match status" value="1"/>
</dbReference>
<feature type="transmembrane region" description="Helical" evidence="9">
    <location>
        <begin position="383"/>
        <end position="411"/>
    </location>
</feature>
<organism evidence="11 12">
    <name type="scientific">Didymella glomerata</name>
    <dbReference type="NCBI Taxonomy" id="749621"/>
    <lineage>
        <taxon>Eukaryota</taxon>
        <taxon>Fungi</taxon>
        <taxon>Dikarya</taxon>
        <taxon>Ascomycota</taxon>
        <taxon>Pezizomycotina</taxon>
        <taxon>Dothideomycetes</taxon>
        <taxon>Pleosporomycetidae</taxon>
        <taxon>Pleosporales</taxon>
        <taxon>Pleosporineae</taxon>
        <taxon>Didymellaceae</taxon>
        <taxon>Didymella</taxon>
    </lineage>
</organism>
<evidence type="ECO:0000259" key="10">
    <source>
        <dbReference type="PROSITE" id="PS50850"/>
    </source>
</evidence>
<feature type="transmembrane region" description="Helical" evidence="9">
    <location>
        <begin position="423"/>
        <end position="446"/>
    </location>
</feature>
<dbReference type="Pfam" id="PF00083">
    <property type="entry name" value="Sugar_tr"/>
    <property type="match status" value="1"/>
</dbReference>
<evidence type="ECO:0000256" key="3">
    <source>
        <dbReference type="ARBA" id="ARBA00022448"/>
    </source>
</evidence>
<dbReference type="GO" id="GO:0016020">
    <property type="term" value="C:membrane"/>
    <property type="evidence" value="ECO:0007669"/>
    <property type="project" value="UniProtKB-SubCell"/>
</dbReference>
<reference evidence="11" key="1">
    <citation type="submission" date="2022-10" db="EMBL/GenBank/DDBJ databases">
        <title>Tapping the CABI collections for fungal endophytes: first genome assemblies for Collariella, Neodidymelliopsis, Ascochyta clinopodiicola, Didymella pomorum, Didymosphaeria variabile, Neocosmospora piperis and Neocucurbitaria cava.</title>
        <authorList>
            <person name="Hill R."/>
        </authorList>
    </citation>
    <scope>NUCLEOTIDE SEQUENCE</scope>
    <source>
        <strain evidence="11">IMI 360193</strain>
    </source>
</reference>
<dbReference type="NCBIfam" id="TIGR00879">
    <property type="entry name" value="SP"/>
    <property type="match status" value="1"/>
</dbReference>
<dbReference type="InterPro" id="IPR005828">
    <property type="entry name" value="MFS_sugar_transport-like"/>
</dbReference>
<evidence type="ECO:0000313" key="12">
    <source>
        <dbReference type="Proteomes" id="UP001140562"/>
    </source>
</evidence>
<evidence type="ECO:0000256" key="2">
    <source>
        <dbReference type="ARBA" id="ARBA00010992"/>
    </source>
</evidence>
<dbReference type="InterPro" id="IPR020846">
    <property type="entry name" value="MFS_dom"/>
</dbReference>
<dbReference type="InterPro" id="IPR005829">
    <property type="entry name" value="Sugar_transporter_CS"/>
</dbReference>
<evidence type="ECO:0000256" key="5">
    <source>
        <dbReference type="ARBA" id="ARBA00022989"/>
    </source>
</evidence>
<feature type="transmembrane region" description="Helical" evidence="9">
    <location>
        <begin position="355"/>
        <end position="377"/>
    </location>
</feature>
<dbReference type="GO" id="GO:0005351">
    <property type="term" value="F:carbohydrate:proton symporter activity"/>
    <property type="evidence" value="ECO:0007669"/>
    <property type="project" value="TreeGrafter"/>
</dbReference>
<evidence type="ECO:0000256" key="7">
    <source>
        <dbReference type="RuleBase" id="RU003346"/>
    </source>
</evidence>
<dbReference type="InterPro" id="IPR050360">
    <property type="entry name" value="MFS_Sugar_Transporters"/>
</dbReference>
<sequence length="540" mass="58893">MPGWAASANRSGALDRVEAPVTLRGYLLCVFAAFGGILFGYDSGYISGVLAMNAFKQQFGSASTAADAYNGRLYQTWEKSLIVSILSVGTFFGALFAGSLADWIGRRATIISGCGVFLVGVILQVASSAVPLLVAGRLTAGIGVGFVSAVIILYMSEVAPKSVRGAIVSGYQFCITIGLLLAAVVDNSTMNRMDSGSYRIPIAIQFAWALILGTGLFLLPESPRWYVARNRLEDAAKSLSRLRGQPADSEHVKDELAELEANYRLESKNMQGGWLSCFTGGWSSPDSNLRRVVLGMTLQMMQQWTGVNFVFYYGTTFFKTVGLKNAFVISMITTAVNVGSTPLSFWTVERFGRRMLLIYGAVGMLVCEFVIAIVGTVDEGSKAASICLIVFTCFYIFFFASTWGPTAWVVIGEIFSLPIRAKGVALSTASNWFWNFVIGFITPYMIDEQYGNLKTKVFFVWGATCTACVVFAYFLVPETKGLSLEQVDNMLRETTPRNSTKWVPHSTFADHGETSSLESTDKTGARTRHQEDVAQVESKV</sequence>
<dbReference type="PROSITE" id="PS00216">
    <property type="entry name" value="SUGAR_TRANSPORT_1"/>
    <property type="match status" value="1"/>
</dbReference>
<dbReference type="EMBL" id="JAPEUV010000011">
    <property type="protein sequence ID" value="KAJ4341408.1"/>
    <property type="molecule type" value="Genomic_DNA"/>
</dbReference>
<feature type="compositionally biased region" description="Basic and acidic residues" evidence="8">
    <location>
        <begin position="508"/>
        <end position="540"/>
    </location>
</feature>
<dbReference type="CDD" id="cd17356">
    <property type="entry name" value="MFS_HXT"/>
    <property type="match status" value="1"/>
</dbReference>
<feature type="transmembrane region" description="Helical" evidence="9">
    <location>
        <begin position="21"/>
        <end position="41"/>
    </location>
</feature>
<dbReference type="Proteomes" id="UP001140562">
    <property type="component" value="Unassembled WGS sequence"/>
</dbReference>
<dbReference type="PROSITE" id="PS50850">
    <property type="entry name" value="MFS"/>
    <property type="match status" value="1"/>
</dbReference>
<comment type="caution">
    <text evidence="11">The sequence shown here is derived from an EMBL/GenBank/DDBJ whole genome shotgun (WGS) entry which is preliminary data.</text>
</comment>
<accession>A0A9W8X573</accession>